<dbReference type="InterPro" id="IPR005123">
    <property type="entry name" value="Oxoglu/Fe-dep_dioxygenase_dom"/>
</dbReference>
<feature type="binding site" evidence="6">
    <location>
        <position position="122"/>
    </location>
    <ligand>
        <name>Fe cation</name>
        <dbReference type="ChEBI" id="CHEBI:24875"/>
        <note>catalytic</note>
    </ligand>
</feature>
<feature type="binding site" evidence="5">
    <location>
        <begin position="109"/>
        <end position="111"/>
    </location>
    <ligand>
        <name>2-oxoglutarate</name>
        <dbReference type="ChEBI" id="CHEBI:16810"/>
    </ligand>
</feature>
<keyword evidence="2 8" id="KW-0223">Dioxygenase</keyword>
<evidence type="ECO:0000256" key="3">
    <source>
        <dbReference type="ARBA" id="ARBA00023002"/>
    </source>
</evidence>
<feature type="binding site" evidence="6">
    <location>
        <position position="120"/>
    </location>
    <ligand>
        <name>Fe cation</name>
        <dbReference type="ChEBI" id="CHEBI:24875"/>
        <note>catalytic</note>
    </ligand>
</feature>
<protein>
    <submittedName>
        <fullName evidence="8">Alpha-ketoglutarate-dependent dioxygenase AlkB</fullName>
        <ecNumber evidence="8">1.14.11.33</ecNumber>
    </submittedName>
</protein>
<dbReference type="InterPro" id="IPR027450">
    <property type="entry name" value="AlkB-like"/>
</dbReference>
<dbReference type="Proteomes" id="UP000051184">
    <property type="component" value="Unassembled WGS sequence"/>
</dbReference>
<feature type="binding site" evidence="5">
    <location>
        <position position="124"/>
    </location>
    <ligand>
        <name>substrate</name>
    </ligand>
</feature>
<dbReference type="PROSITE" id="PS51471">
    <property type="entry name" value="FE2OG_OXY"/>
    <property type="match status" value="1"/>
</dbReference>
<dbReference type="InterPro" id="IPR037151">
    <property type="entry name" value="AlkB-like_sf"/>
</dbReference>
<feature type="binding site" evidence="5">
    <location>
        <begin position="70"/>
        <end position="72"/>
    </location>
    <ligand>
        <name>substrate</name>
    </ligand>
</feature>
<dbReference type="Pfam" id="PF13532">
    <property type="entry name" value="2OG-FeII_Oxy_2"/>
    <property type="match status" value="1"/>
</dbReference>
<dbReference type="AlphaFoldDB" id="A0A0P1ILW3"/>
<evidence type="ECO:0000256" key="2">
    <source>
        <dbReference type="ARBA" id="ARBA00022964"/>
    </source>
</evidence>
<keyword evidence="9" id="KW-1185">Reference proteome</keyword>
<dbReference type="GO" id="GO:0005737">
    <property type="term" value="C:cytoplasm"/>
    <property type="evidence" value="ECO:0007669"/>
    <property type="project" value="TreeGrafter"/>
</dbReference>
<evidence type="ECO:0000313" key="9">
    <source>
        <dbReference type="Proteomes" id="UP000051184"/>
    </source>
</evidence>
<dbReference type="PANTHER" id="PTHR16557:SF2">
    <property type="entry name" value="NUCLEIC ACID DIOXYGENASE ALKBH1"/>
    <property type="match status" value="1"/>
</dbReference>
<sequence>MTLLPPLNIRGFQVYKGFLDRAAQDELVAQARQVAQDAPFFSPMTPSGRTMSVRMTSAGRLGWVTDRSGYRYQAAHPKGQGWPEIPEQILEIWRGVASKERMPDSCLMNFYGEGARMGMHQDKDEGDFSWPVVSVSLGDDALFRMGNPERGGSTESVWLTSGDVVVMGGDARLSYHGIDRIRFQSSSLLPKGGRINLTLRVVDQGDSPQQPSSP</sequence>
<dbReference type="Gene3D" id="2.60.120.590">
    <property type="entry name" value="Alpha-ketoglutarate-dependent dioxygenase AlkB-like"/>
    <property type="match status" value="1"/>
</dbReference>
<dbReference type="SUPFAM" id="SSF51197">
    <property type="entry name" value="Clavaminate synthase-like"/>
    <property type="match status" value="1"/>
</dbReference>
<keyword evidence="4 6" id="KW-0408">Iron</keyword>
<feature type="domain" description="Fe2OG dioxygenase" evidence="7">
    <location>
        <begin position="102"/>
        <end position="203"/>
    </location>
</feature>
<evidence type="ECO:0000256" key="5">
    <source>
        <dbReference type="PIRSR" id="PIRSR604574-1"/>
    </source>
</evidence>
<dbReference type="EC" id="1.14.11.33" evidence="8"/>
<feature type="binding site" evidence="5">
    <location>
        <begin position="194"/>
        <end position="200"/>
    </location>
    <ligand>
        <name>2-oxoglutarate</name>
        <dbReference type="ChEBI" id="CHEBI:16810"/>
    </ligand>
</feature>
<evidence type="ECO:0000313" key="8">
    <source>
        <dbReference type="EMBL" id="CUK24634.1"/>
    </source>
</evidence>
<organism evidence="8 9">
    <name type="scientific">Cognatishimia activa</name>
    <dbReference type="NCBI Taxonomy" id="1715691"/>
    <lineage>
        <taxon>Bacteria</taxon>
        <taxon>Pseudomonadati</taxon>
        <taxon>Pseudomonadota</taxon>
        <taxon>Alphaproteobacteria</taxon>
        <taxon>Rhodobacterales</taxon>
        <taxon>Paracoccaceae</taxon>
        <taxon>Cognatishimia</taxon>
    </lineage>
</organism>
<proteinExistence type="predicted"/>
<dbReference type="GO" id="GO:0035515">
    <property type="term" value="F:oxidative RNA demethylase activity"/>
    <property type="evidence" value="ECO:0007669"/>
    <property type="project" value="TreeGrafter"/>
</dbReference>
<comment type="cofactor">
    <cofactor evidence="6">
        <name>Fe(2+)</name>
        <dbReference type="ChEBI" id="CHEBI:29033"/>
    </cofactor>
    <text evidence="6">Binds 1 Fe(2+) ion per subunit.</text>
</comment>
<keyword evidence="1 6" id="KW-0479">Metal-binding</keyword>
<dbReference type="PANTHER" id="PTHR16557">
    <property type="entry name" value="ALKYLATED DNA REPAIR PROTEIN ALKB-RELATED"/>
    <property type="match status" value="1"/>
</dbReference>
<dbReference type="STRING" id="1715691.TA5113_00482"/>
<evidence type="ECO:0000259" key="7">
    <source>
        <dbReference type="PROSITE" id="PS51471"/>
    </source>
</evidence>
<feature type="binding site" evidence="6">
    <location>
        <position position="176"/>
    </location>
    <ligand>
        <name>Fe cation</name>
        <dbReference type="ChEBI" id="CHEBI:24875"/>
        <note>catalytic</note>
    </ligand>
</feature>
<evidence type="ECO:0000256" key="4">
    <source>
        <dbReference type="ARBA" id="ARBA00023004"/>
    </source>
</evidence>
<dbReference type="RefSeq" id="WP_245627098.1">
    <property type="nucleotide sequence ID" value="NZ_CYTO01000004.1"/>
</dbReference>
<feature type="binding site" evidence="5">
    <location>
        <position position="150"/>
    </location>
    <ligand>
        <name>substrate</name>
    </ligand>
</feature>
<evidence type="ECO:0000256" key="6">
    <source>
        <dbReference type="PIRSR" id="PIRSR604574-2"/>
    </source>
</evidence>
<name>A0A0P1ILW3_9RHOB</name>
<gene>
    <name evidence="8" type="primary">alkB</name>
    <name evidence="8" type="ORF">TA5114_00419</name>
</gene>
<accession>A0A0P1ILW3</accession>
<reference evidence="9" key="1">
    <citation type="submission" date="2015-09" db="EMBL/GenBank/DDBJ databases">
        <authorList>
            <person name="Rodrigo-Torres Lidia"/>
            <person name="Arahal R.David."/>
        </authorList>
    </citation>
    <scope>NUCLEOTIDE SEQUENCE [LARGE SCALE GENOMIC DNA]</scope>
    <source>
        <strain evidence="9">CECT 5114</strain>
    </source>
</reference>
<dbReference type="GO" id="GO:0035516">
    <property type="term" value="F:broad specificity oxidative DNA demethylase activity"/>
    <property type="evidence" value="ECO:0007669"/>
    <property type="project" value="UniProtKB-EC"/>
</dbReference>
<dbReference type="GO" id="GO:0035513">
    <property type="term" value="P:oxidative RNA demethylation"/>
    <property type="evidence" value="ECO:0007669"/>
    <property type="project" value="TreeGrafter"/>
</dbReference>
<keyword evidence="3 8" id="KW-0560">Oxidoreductase</keyword>
<evidence type="ECO:0000256" key="1">
    <source>
        <dbReference type="ARBA" id="ARBA00022723"/>
    </source>
</evidence>
<dbReference type="EMBL" id="CYUE01000002">
    <property type="protein sequence ID" value="CUK24634.1"/>
    <property type="molecule type" value="Genomic_DNA"/>
</dbReference>
<dbReference type="InterPro" id="IPR004574">
    <property type="entry name" value="Alkb"/>
</dbReference>
<dbReference type="GO" id="GO:0008198">
    <property type="term" value="F:ferrous iron binding"/>
    <property type="evidence" value="ECO:0007669"/>
    <property type="project" value="TreeGrafter"/>
</dbReference>
<feature type="binding site" evidence="5">
    <location>
        <position position="63"/>
    </location>
    <ligand>
        <name>substrate</name>
    </ligand>
</feature>